<evidence type="ECO:0008006" key="3">
    <source>
        <dbReference type="Google" id="ProtNLM"/>
    </source>
</evidence>
<comment type="caution">
    <text evidence="1">The sequence shown here is derived from an EMBL/GenBank/DDBJ whole genome shotgun (WGS) entry which is preliminary data.</text>
</comment>
<dbReference type="Proteomes" id="UP001596483">
    <property type="component" value="Unassembled WGS sequence"/>
</dbReference>
<evidence type="ECO:0000313" key="1">
    <source>
        <dbReference type="EMBL" id="MFC7364522.1"/>
    </source>
</evidence>
<dbReference type="RefSeq" id="WP_157297355.1">
    <property type="nucleotide sequence ID" value="NZ_JBHTCT010000011.1"/>
</dbReference>
<reference evidence="2" key="1">
    <citation type="journal article" date="2019" name="Int. J. Syst. Evol. Microbiol.">
        <title>The Global Catalogue of Microorganisms (GCM) 10K type strain sequencing project: providing services to taxonomists for standard genome sequencing and annotation.</title>
        <authorList>
            <consortium name="The Broad Institute Genomics Platform"/>
            <consortium name="The Broad Institute Genome Sequencing Center for Infectious Disease"/>
            <person name="Wu L."/>
            <person name="Ma J."/>
        </authorList>
    </citation>
    <scope>NUCLEOTIDE SEQUENCE [LARGE SCALE GENOMIC DNA]</scope>
    <source>
        <strain evidence="2">JCM 4738</strain>
    </source>
</reference>
<name>A0ABW2NB53_9BACL</name>
<evidence type="ECO:0000313" key="2">
    <source>
        <dbReference type="Proteomes" id="UP001596483"/>
    </source>
</evidence>
<dbReference type="EMBL" id="JBHTCT010000011">
    <property type="protein sequence ID" value="MFC7364522.1"/>
    <property type="molecule type" value="Genomic_DNA"/>
</dbReference>
<keyword evidence="2" id="KW-1185">Reference proteome</keyword>
<organism evidence="1 2">
    <name type="scientific">Bhargavaea changchunensis</name>
    <dbReference type="NCBI Taxonomy" id="2134037"/>
    <lineage>
        <taxon>Bacteria</taxon>
        <taxon>Bacillati</taxon>
        <taxon>Bacillota</taxon>
        <taxon>Bacilli</taxon>
        <taxon>Bacillales</taxon>
        <taxon>Caryophanaceae</taxon>
        <taxon>Bhargavaea</taxon>
    </lineage>
</organism>
<sequence length="73" mass="8547">MTHVLFEDRNVRWVYKDREIQHFRQLWNDGVSLKGIAFAMRRTQLDITLLIIDQAEDGKIGPRETGIFGEETA</sequence>
<gene>
    <name evidence="1" type="ORF">ACFQQH_05200</name>
</gene>
<proteinExistence type="predicted"/>
<protein>
    <recommendedName>
        <fullName evidence="3">Helix-turn-helix domain-containing protein</fullName>
    </recommendedName>
</protein>
<accession>A0ABW2NB53</accession>